<sequence length="36" mass="4217">MGIQHAPKSQRNASKKRRKARKHKLRSTKKYKGGVR</sequence>
<dbReference type="KEGG" id="gms:SOIL9_73010"/>
<feature type="region of interest" description="Disordered" evidence="1">
    <location>
        <begin position="1"/>
        <end position="36"/>
    </location>
</feature>
<dbReference type="Proteomes" id="UP000464178">
    <property type="component" value="Chromosome"/>
</dbReference>
<accession>A0A6P2DL40</accession>
<name>A0A6P2DL40_9BACT</name>
<keyword evidence="3" id="KW-1185">Reference proteome</keyword>
<organism evidence="2 3">
    <name type="scientific">Gemmata massiliana</name>
    <dbReference type="NCBI Taxonomy" id="1210884"/>
    <lineage>
        <taxon>Bacteria</taxon>
        <taxon>Pseudomonadati</taxon>
        <taxon>Planctomycetota</taxon>
        <taxon>Planctomycetia</taxon>
        <taxon>Gemmatales</taxon>
        <taxon>Gemmataceae</taxon>
        <taxon>Gemmata</taxon>
    </lineage>
</organism>
<proteinExistence type="predicted"/>
<evidence type="ECO:0000256" key="1">
    <source>
        <dbReference type="SAM" id="MobiDB-lite"/>
    </source>
</evidence>
<evidence type="ECO:0000313" key="3">
    <source>
        <dbReference type="Proteomes" id="UP000464178"/>
    </source>
</evidence>
<evidence type="ECO:0000313" key="2">
    <source>
        <dbReference type="EMBL" id="VTS03084.1"/>
    </source>
</evidence>
<dbReference type="AlphaFoldDB" id="A0A6P2DL40"/>
<dbReference type="EMBL" id="LR593886">
    <property type="protein sequence ID" value="VTS03084.1"/>
    <property type="molecule type" value="Genomic_DNA"/>
</dbReference>
<protein>
    <submittedName>
        <fullName evidence="2">Uncharacterized protein</fullName>
    </submittedName>
</protein>
<feature type="compositionally biased region" description="Basic residues" evidence="1">
    <location>
        <begin position="13"/>
        <end position="36"/>
    </location>
</feature>
<gene>
    <name evidence="2" type="ORF">SOIL9_73010</name>
</gene>
<reference evidence="2 3" key="1">
    <citation type="submission" date="2019-05" db="EMBL/GenBank/DDBJ databases">
        <authorList>
            <consortium name="Science for Life Laboratories"/>
        </authorList>
    </citation>
    <scope>NUCLEOTIDE SEQUENCE [LARGE SCALE GENOMIC DNA]</scope>
    <source>
        <strain evidence="2">Soil9</strain>
    </source>
</reference>